<keyword evidence="1" id="KW-0808">Transferase</keyword>
<dbReference type="AlphaFoldDB" id="A0A1E4SH53"/>
<evidence type="ECO:0000313" key="5">
    <source>
        <dbReference type="Proteomes" id="UP000094285"/>
    </source>
</evidence>
<dbReference type="GO" id="GO:0005634">
    <property type="term" value="C:nucleus"/>
    <property type="evidence" value="ECO:0007669"/>
    <property type="project" value="UniProtKB-SubCell"/>
</dbReference>
<feature type="compositionally biased region" description="Acidic residues" evidence="2">
    <location>
        <begin position="198"/>
        <end position="216"/>
    </location>
</feature>
<dbReference type="STRING" id="984487.A0A1E4SH53"/>
<gene>
    <name evidence="4" type="ORF">CANTADRAFT_101538</name>
</gene>
<dbReference type="EC" id="2.1.1.-" evidence="1"/>
<dbReference type="Pfam" id="PF00856">
    <property type="entry name" value="SET"/>
    <property type="match status" value="1"/>
</dbReference>
<dbReference type="InterPro" id="IPR050600">
    <property type="entry name" value="SETD3_SETD6_MTase"/>
</dbReference>
<dbReference type="EMBL" id="KV453913">
    <property type="protein sequence ID" value="ODV78817.1"/>
    <property type="molecule type" value="Genomic_DNA"/>
</dbReference>
<dbReference type="Gene3D" id="3.90.1410.10">
    <property type="entry name" value="set domain protein methyltransferase, domain 1"/>
    <property type="match status" value="1"/>
</dbReference>
<comment type="subcellular location">
    <subcellularLocation>
        <location evidence="1">Nucleus</location>
    </subcellularLocation>
</comment>
<dbReference type="SUPFAM" id="SSF82199">
    <property type="entry name" value="SET domain"/>
    <property type="match status" value="1"/>
</dbReference>
<name>A0A1E4SH53_9ASCO</name>
<keyword evidence="1" id="KW-0489">Methyltransferase</keyword>
<dbReference type="InterPro" id="IPR046341">
    <property type="entry name" value="SET_dom_sf"/>
</dbReference>
<accession>A0A1E4SH53</accession>
<dbReference type="PANTHER" id="PTHR13271">
    <property type="entry name" value="UNCHARACTERIZED PUTATIVE METHYLTRANSFERASE"/>
    <property type="match status" value="1"/>
</dbReference>
<evidence type="ECO:0000256" key="2">
    <source>
        <dbReference type="SAM" id="MobiDB-lite"/>
    </source>
</evidence>
<feature type="domain" description="SET" evidence="3">
    <location>
        <begin position="23"/>
        <end position="308"/>
    </location>
</feature>
<comment type="similarity">
    <text evidence="1">Belongs to the class V-like SAM-binding methyltransferase superfamily. Histone-lysine methyltransferase family. SETD6 subfamily.</text>
</comment>
<keyword evidence="1" id="KW-0949">S-adenosyl-L-methionine</keyword>
<keyword evidence="5" id="KW-1185">Reference proteome</keyword>
<dbReference type="PANTHER" id="PTHR13271:SF34">
    <property type="entry name" value="N-LYSINE METHYLTRANSFERASE SETD6"/>
    <property type="match status" value="1"/>
</dbReference>
<evidence type="ECO:0000259" key="3">
    <source>
        <dbReference type="PROSITE" id="PS50280"/>
    </source>
</evidence>
<dbReference type="GO" id="GO:0032259">
    <property type="term" value="P:methylation"/>
    <property type="evidence" value="ECO:0007669"/>
    <property type="project" value="UniProtKB-KW"/>
</dbReference>
<dbReference type="GeneID" id="30980288"/>
<feature type="region of interest" description="Disordered" evidence="2">
    <location>
        <begin position="195"/>
        <end position="250"/>
    </location>
</feature>
<protein>
    <recommendedName>
        <fullName evidence="1">Ribosomal lysine N-methyltransferase 4</fullName>
        <ecNumber evidence="1">2.1.1.-</ecNumber>
    </recommendedName>
</protein>
<evidence type="ECO:0000256" key="1">
    <source>
        <dbReference type="PIRNR" id="PIRNR011771"/>
    </source>
</evidence>
<evidence type="ECO:0000313" key="4">
    <source>
        <dbReference type="EMBL" id="ODV78817.1"/>
    </source>
</evidence>
<feature type="compositionally biased region" description="Basic and acidic residues" evidence="2">
    <location>
        <begin position="217"/>
        <end position="231"/>
    </location>
</feature>
<dbReference type="PROSITE" id="PS50280">
    <property type="entry name" value="SET"/>
    <property type="match status" value="1"/>
</dbReference>
<dbReference type="RefSeq" id="XP_020063939.1">
    <property type="nucleotide sequence ID" value="XM_020206151.1"/>
</dbReference>
<dbReference type="InterPro" id="IPR011383">
    <property type="entry name" value="N-lys_methylase_SETD6"/>
</dbReference>
<reference evidence="5" key="1">
    <citation type="submission" date="2016-05" db="EMBL/GenBank/DDBJ databases">
        <title>Comparative genomics of biotechnologically important yeasts.</title>
        <authorList>
            <consortium name="DOE Joint Genome Institute"/>
            <person name="Riley R."/>
            <person name="Haridas S."/>
            <person name="Wolfe K.H."/>
            <person name="Lopes M.R."/>
            <person name="Hittinger C.T."/>
            <person name="Goker M."/>
            <person name="Salamov A."/>
            <person name="Wisecaver J."/>
            <person name="Long T.M."/>
            <person name="Aerts A.L."/>
            <person name="Barry K."/>
            <person name="Choi C."/>
            <person name="Clum A."/>
            <person name="Coughlan A.Y."/>
            <person name="Deshpande S."/>
            <person name="Douglass A.P."/>
            <person name="Hanson S.J."/>
            <person name="Klenk H.-P."/>
            <person name="Labutti K."/>
            <person name="Lapidus A."/>
            <person name="Lindquist E."/>
            <person name="Lipzen A."/>
            <person name="Meier-Kolthoff J.P."/>
            <person name="Ohm R.A."/>
            <person name="Otillar R.P."/>
            <person name="Pangilinan J."/>
            <person name="Peng Y."/>
            <person name="Rokas A."/>
            <person name="Rosa C.A."/>
            <person name="Scheuner C."/>
            <person name="Sibirny A.A."/>
            <person name="Slot J.C."/>
            <person name="Stielow J.B."/>
            <person name="Sun H."/>
            <person name="Kurtzman C.P."/>
            <person name="Blackwell M."/>
            <person name="Grigoriev I.V."/>
            <person name="Jeffries T.W."/>
        </authorList>
    </citation>
    <scope>NUCLEOTIDE SEQUENCE [LARGE SCALE GENOMIC DNA]</scope>
    <source>
        <strain evidence="5">NRRL Y-17324</strain>
    </source>
</reference>
<dbReference type="GO" id="GO:0016279">
    <property type="term" value="F:protein-lysine N-methyltransferase activity"/>
    <property type="evidence" value="ECO:0007669"/>
    <property type="project" value="UniProtKB-UniRule"/>
</dbReference>
<dbReference type="OrthoDB" id="341421at2759"/>
<dbReference type="Proteomes" id="UP000094285">
    <property type="component" value="Unassembled WGS sequence"/>
</dbReference>
<dbReference type="InterPro" id="IPR001214">
    <property type="entry name" value="SET_dom"/>
</dbReference>
<comment type="function">
    <text evidence="1">S-adenosyl-L-methionine-dependent protein-lysine N-methyltransferase that monomethylates 60S ribosomal protein L42.</text>
</comment>
<sequence>MPFETTTKAFIQWLAEHNVSVSPKVEIADLRAQNQGRGLVATQDIKDDEVLFTIPRSAMLNVDNSSLVTDHPELRPKLFALNQWESLIITLLYEIQVKKQDSPWHQYFCMLPILDSDNYTFNQLMFWSEKDLKHLEPSLILDRIGKDISEAMYAKLFPTVVVQDLGLALLQLVTLEDYHRVASIIMSYSFDVDRPDFDSEEESEDEEDEDEEEDEENNKKPKNDNSKDASSKKAKQVKKNHDAQDDDASYDDAHLLNDGYFKSMIPLADTLNANTNLHNASLMYTEDNLVMKSIKPIRKGDQVYNIYSDHPNSEILRRYGYIEPNGSKYDFGEIPLGIIRDFFVQQSGLSVDSVQEIFSILNKVVEIEQEESEMVEIVLDSYDCFTTSEVILELIFLIQILTIISSIHRINSMELLAYEPKFQLVSRVFKKTYQLIESKRLTKVFLANFEQIIAQRLAQYPEVASEPFEEYGENIGQKSQDETRRIYAQVVLKSEVQSLKNCLKVEKTFQNGDFANYKFIDDGKFIRNIIKKRFSDDSTSEDEVTSKKARAT</sequence>
<dbReference type="PIRSF" id="PIRSF011771">
    <property type="entry name" value="RMS1_SET"/>
    <property type="match status" value="1"/>
</dbReference>
<keyword evidence="1" id="KW-0539">Nucleus</keyword>
<proteinExistence type="inferred from homology"/>
<organism evidence="4 5">
    <name type="scientific">Suhomyces tanzawaensis NRRL Y-17324</name>
    <dbReference type="NCBI Taxonomy" id="984487"/>
    <lineage>
        <taxon>Eukaryota</taxon>
        <taxon>Fungi</taxon>
        <taxon>Dikarya</taxon>
        <taxon>Ascomycota</taxon>
        <taxon>Saccharomycotina</taxon>
        <taxon>Pichiomycetes</taxon>
        <taxon>Debaryomycetaceae</taxon>
        <taxon>Suhomyces</taxon>
    </lineage>
</organism>